<dbReference type="AlphaFoldDB" id="A0A2S0VTT3"/>
<dbReference type="Gene3D" id="2.60.40.2130">
    <property type="entry name" value="F-spondin domain"/>
    <property type="match status" value="1"/>
</dbReference>
<evidence type="ECO:0000256" key="1">
    <source>
        <dbReference type="SAM" id="SignalP"/>
    </source>
</evidence>
<dbReference type="Proteomes" id="UP000244441">
    <property type="component" value="Chromosome"/>
</dbReference>
<feature type="domain" description="Spondin" evidence="2">
    <location>
        <begin position="52"/>
        <end position="173"/>
    </location>
</feature>
<keyword evidence="4" id="KW-1185">Reference proteome</keyword>
<dbReference type="OrthoDB" id="5188840at2"/>
<reference evidence="3 4" key="1">
    <citation type="submission" date="2018-01" db="EMBL/GenBank/DDBJ databases">
        <title>Genome sequence of a Cantenovulum-like bacteria.</title>
        <authorList>
            <person name="Tan W.R."/>
            <person name="Lau N.-S."/>
            <person name="Go F."/>
            <person name="Amirul A.-A.A."/>
        </authorList>
    </citation>
    <scope>NUCLEOTIDE SEQUENCE [LARGE SCALE GENOMIC DNA]</scope>
    <source>
        <strain evidence="3 4">CCB-QB4</strain>
    </source>
</reference>
<organism evidence="3 4">
    <name type="scientific">Saccharobesus litoralis</name>
    <dbReference type="NCBI Taxonomy" id="2172099"/>
    <lineage>
        <taxon>Bacteria</taxon>
        <taxon>Pseudomonadati</taxon>
        <taxon>Pseudomonadota</taxon>
        <taxon>Gammaproteobacteria</taxon>
        <taxon>Alteromonadales</taxon>
        <taxon>Alteromonadaceae</taxon>
        <taxon>Saccharobesus</taxon>
    </lineage>
</organism>
<dbReference type="InterPro" id="IPR038678">
    <property type="entry name" value="Spondin_N_sf"/>
</dbReference>
<dbReference type="Pfam" id="PF06468">
    <property type="entry name" value="Spond_N"/>
    <property type="match status" value="1"/>
</dbReference>
<evidence type="ECO:0000313" key="4">
    <source>
        <dbReference type="Proteomes" id="UP000244441"/>
    </source>
</evidence>
<dbReference type="PROSITE" id="PS51257">
    <property type="entry name" value="PROKAR_LIPOPROTEIN"/>
    <property type="match status" value="1"/>
</dbReference>
<proteinExistence type="predicted"/>
<dbReference type="NCBIfam" id="NF038123">
    <property type="entry name" value="NF038123_dom"/>
    <property type="match status" value="1"/>
</dbReference>
<evidence type="ECO:0000313" key="3">
    <source>
        <dbReference type="EMBL" id="AWB67628.1"/>
    </source>
</evidence>
<dbReference type="EMBL" id="CP026604">
    <property type="protein sequence ID" value="AWB67628.1"/>
    <property type="molecule type" value="Genomic_DNA"/>
</dbReference>
<gene>
    <name evidence="3" type="ORF">C2869_14800</name>
</gene>
<dbReference type="RefSeq" id="WP_108603676.1">
    <property type="nucleotide sequence ID" value="NZ_CP026604.1"/>
</dbReference>
<evidence type="ECO:0000259" key="2">
    <source>
        <dbReference type="Pfam" id="PF06468"/>
    </source>
</evidence>
<protein>
    <recommendedName>
        <fullName evidence="2">Spondin domain-containing protein</fullName>
    </recommendedName>
</protein>
<dbReference type="KEGG" id="cate:C2869_14800"/>
<dbReference type="InterPro" id="IPR009465">
    <property type="entry name" value="Spondin_N"/>
</dbReference>
<feature type="signal peptide" evidence="1">
    <location>
        <begin position="1"/>
        <end position="18"/>
    </location>
</feature>
<accession>A0A2S0VTT3</accession>
<name>A0A2S0VTT3_9ALTE</name>
<sequence>MKTQLFKTALLCSAILLAACSDDDDNTTSDTADKPTMEFEVTLSNITQGQIFSPPILVTHDNSASLWQVGSPSSVALEYLAEGGSTSQTANLSIVEQSYAKEAPVKPGMSTSWTIMLDAEQKKSFSLATMLIHTNDGFTGLTGYDLSNMTVNSVMSKMLGVYDAGTEANDEMQMPGAGNEGFNVSRENDVDRVYMHAGVLTEADLSTSVLQAEHKFDNPVAKLVIKRLQ</sequence>
<feature type="chain" id="PRO_5015479136" description="Spondin domain-containing protein" evidence="1">
    <location>
        <begin position="19"/>
        <end position="229"/>
    </location>
</feature>
<keyword evidence="1" id="KW-0732">Signal</keyword>